<dbReference type="OrthoDB" id="2442475at2759"/>
<sequence length="559" mass="62532">MITCNRIFSMTRQKRLAAEFERWKIDKAQYFWAEVMRSKTTVLALTCTEMSLIQYAAPRANNTIKESSKKTMEKRSGHTEQSIHEQHRCPSDLNVQLEEMDNSEDGETEAEVEVNSGIASEIITIGDQSKSPAALELDVDTSADDLDLPPEMQIIVPSRVKATPFYDLIAYFFLKAKKKSATLPSPLSSAPSGLSVNYQEMYKAALAYLREPGPVEAKKDVLVLLSGIINTIAPNARQFSLSKKIMAESRLQELDPQSETHKIVKGLLAELLEALYPDLDKDRYCEPDFVQLQKKVWQLLQDAASSRHTHAEKAKYTVLQIVQQVLLWIELGLFTAPTSEHVYVSAWAMLYNILLFNTTVRAIPGELVSKASTSARQLVEDEFGSTTSTSCGRKVDLSIRIQVDNGWKTEIAIFEFKTSTSTRQMCEKQQKKSVRLNAAILLELEARGLDLQQSYPIIAEGRGLGLDFYTLRRYDDILGAGRSTAKGLSLPSQVSQLKAFLQSNSILTLLSFREHLRRYAMDVVDVLAMSPSTPFGDGDEDDPSSTLAEPPARQCMSHI</sequence>
<gene>
    <name evidence="2" type="ORF">BG011_001452</name>
</gene>
<feature type="compositionally biased region" description="Basic and acidic residues" evidence="1">
    <location>
        <begin position="66"/>
        <end position="88"/>
    </location>
</feature>
<proteinExistence type="predicted"/>
<feature type="region of interest" description="Disordered" evidence="1">
    <location>
        <begin position="64"/>
        <end position="88"/>
    </location>
</feature>
<protein>
    <submittedName>
        <fullName evidence="2">Uncharacterized protein</fullName>
    </submittedName>
</protein>
<comment type="caution">
    <text evidence="2">The sequence shown here is derived from an EMBL/GenBank/DDBJ whole genome shotgun (WGS) entry which is preliminary data.</text>
</comment>
<dbReference type="AlphaFoldDB" id="A0A9P6TUS4"/>
<evidence type="ECO:0000256" key="1">
    <source>
        <dbReference type="SAM" id="MobiDB-lite"/>
    </source>
</evidence>
<evidence type="ECO:0000313" key="3">
    <source>
        <dbReference type="Proteomes" id="UP000726737"/>
    </source>
</evidence>
<reference evidence="2" key="1">
    <citation type="journal article" date="2020" name="Fungal Divers.">
        <title>Resolving the Mortierellaceae phylogeny through synthesis of multi-gene phylogenetics and phylogenomics.</title>
        <authorList>
            <person name="Vandepol N."/>
            <person name="Liber J."/>
            <person name="Desiro A."/>
            <person name="Na H."/>
            <person name="Kennedy M."/>
            <person name="Barry K."/>
            <person name="Grigoriev I.V."/>
            <person name="Miller A.N."/>
            <person name="O'Donnell K."/>
            <person name="Stajich J.E."/>
            <person name="Bonito G."/>
        </authorList>
    </citation>
    <scope>NUCLEOTIDE SEQUENCE</scope>
    <source>
        <strain evidence="2">KOD948</strain>
    </source>
</reference>
<dbReference type="EMBL" id="JAAAJA010001386">
    <property type="protein sequence ID" value="KAG0247454.1"/>
    <property type="molecule type" value="Genomic_DNA"/>
</dbReference>
<accession>A0A9P6TUS4</accession>
<evidence type="ECO:0000313" key="2">
    <source>
        <dbReference type="EMBL" id="KAG0247454.1"/>
    </source>
</evidence>
<feature type="region of interest" description="Disordered" evidence="1">
    <location>
        <begin position="534"/>
        <end position="559"/>
    </location>
</feature>
<dbReference type="Proteomes" id="UP000726737">
    <property type="component" value="Unassembled WGS sequence"/>
</dbReference>
<keyword evidence="3" id="KW-1185">Reference proteome</keyword>
<name>A0A9P6TUS4_9FUNG</name>
<organism evidence="2 3">
    <name type="scientific">Mortierella polycephala</name>
    <dbReference type="NCBI Taxonomy" id="41804"/>
    <lineage>
        <taxon>Eukaryota</taxon>
        <taxon>Fungi</taxon>
        <taxon>Fungi incertae sedis</taxon>
        <taxon>Mucoromycota</taxon>
        <taxon>Mortierellomycotina</taxon>
        <taxon>Mortierellomycetes</taxon>
        <taxon>Mortierellales</taxon>
        <taxon>Mortierellaceae</taxon>
        <taxon>Mortierella</taxon>
    </lineage>
</organism>